<dbReference type="InterPro" id="IPR036412">
    <property type="entry name" value="HAD-like_sf"/>
</dbReference>
<dbReference type="AlphaFoldDB" id="A0A2G9TBQ6"/>
<dbReference type="PANTHER" id="PTHR20371">
    <property type="entry name" value="ENOLASE-PHOSPHATASE E1"/>
    <property type="match status" value="1"/>
</dbReference>
<dbReference type="GO" id="GO:0043874">
    <property type="term" value="F:acireductone synthase activity"/>
    <property type="evidence" value="ECO:0007669"/>
    <property type="project" value="TreeGrafter"/>
</dbReference>
<dbReference type="Proteomes" id="UP000230423">
    <property type="component" value="Unassembled WGS sequence"/>
</dbReference>
<name>A0A2G9TBQ6_TELCI</name>
<keyword evidence="2" id="KW-1185">Reference proteome</keyword>
<dbReference type="OrthoDB" id="272500at2759"/>
<dbReference type="SUPFAM" id="SSF56784">
    <property type="entry name" value="HAD-like"/>
    <property type="match status" value="1"/>
</dbReference>
<evidence type="ECO:0000313" key="1">
    <source>
        <dbReference type="EMBL" id="PIO55365.1"/>
    </source>
</evidence>
<gene>
    <name evidence="1" type="ORF">TELCIR_23249</name>
</gene>
<dbReference type="PANTHER" id="PTHR20371:SF1">
    <property type="entry name" value="ENOLASE-PHOSPHATASE E1"/>
    <property type="match status" value="1"/>
</dbReference>
<accession>A0A2G9TBQ6</accession>
<dbReference type="GO" id="GO:0019509">
    <property type="term" value="P:L-methionine salvage from methylthioadenosine"/>
    <property type="evidence" value="ECO:0007669"/>
    <property type="project" value="TreeGrafter"/>
</dbReference>
<evidence type="ECO:0000313" key="2">
    <source>
        <dbReference type="Proteomes" id="UP000230423"/>
    </source>
</evidence>
<reference evidence="1 2" key="1">
    <citation type="submission" date="2015-09" db="EMBL/GenBank/DDBJ databases">
        <title>Draft genome of the parasitic nematode Teladorsagia circumcincta isolate WARC Sus (inbred).</title>
        <authorList>
            <person name="Mitreva M."/>
        </authorList>
    </citation>
    <scope>NUCLEOTIDE SEQUENCE [LARGE SCALE GENOMIC DNA]</scope>
    <source>
        <strain evidence="1 2">S</strain>
    </source>
</reference>
<sequence>MTKILSGYFDTTIGYKGESASYKRICESINLNPAEVLFLTDVETAKNALPSDSVIAIAKRLLIAESDGHLKVPFPLCLKF</sequence>
<protein>
    <submittedName>
        <fullName evidence="1">Uncharacterized protein</fullName>
    </submittedName>
</protein>
<organism evidence="1 2">
    <name type="scientific">Teladorsagia circumcincta</name>
    <name type="common">Brown stomach worm</name>
    <name type="synonym">Ostertagia circumcincta</name>
    <dbReference type="NCBI Taxonomy" id="45464"/>
    <lineage>
        <taxon>Eukaryota</taxon>
        <taxon>Metazoa</taxon>
        <taxon>Ecdysozoa</taxon>
        <taxon>Nematoda</taxon>
        <taxon>Chromadorea</taxon>
        <taxon>Rhabditida</taxon>
        <taxon>Rhabditina</taxon>
        <taxon>Rhabditomorpha</taxon>
        <taxon>Strongyloidea</taxon>
        <taxon>Trichostrongylidae</taxon>
        <taxon>Teladorsagia</taxon>
    </lineage>
</organism>
<dbReference type="InterPro" id="IPR023214">
    <property type="entry name" value="HAD_sf"/>
</dbReference>
<dbReference type="EMBL" id="KZ386576">
    <property type="protein sequence ID" value="PIO55365.1"/>
    <property type="molecule type" value="Genomic_DNA"/>
</dbReference>
<dbReference type="Gene3D" id="3.40.50.1000">
    <property type="entry name" value="HAD superfamily/HAD-like"/>
    <property type="match status" value="1"/>
</dbReference>
<proteinExistence type="predicted"/>